<evidence type="ECO:0000313" key="2">
    <source>
        <dbReference type="Proteomes" id="UP001281147"/>
    </source>
</evidence>
<dbReference type="EMBL" id="JAUTXU010000055">
    <property type="protein sequence ID" value="KAK3714526.1"/>
    <property type="molecule type" value="Genomic_DNA"/>
</dbReference>
<keyword evidence="2" id="KW-1185">Reference proteome</keyword>
<reference evidence="1" key="1">
    <citation type="submission" date="2023-07" db="EMBL/GenBank/DDBJ databases">
        <title>Black Yeasts Isolated from many extreme environments.</title>
        <authorList>
            <person name="Coleine C."/>
            <person name="Stajich J.E."/>
            <person name="Selbmann L."/>
        </authorList>
    </citation>
    <scope>NUCLEOTIDE SEQUENCE</scope>
    <source>
        <strain evidence="1">CCFEE 5714</strain>
    </source>
</reference>
<evidence type="ECO:0000313" key="1">
    <source>
        <dbReference type="EMBL" id="KAK3714526.1"/>
    </source>
</evidence>
<comment type="caution">
    <text evidence="1">The sequence shown here is derived from an EMBL/GenBank/DDBJ whole genome shotgun (WGS) entry which is preliminary data.</text>
</comment>
<dbReference type="Proteomes" id="UP001281147">
    <property type="component" value="Unassembled WGS sequence"/>
</dbReference>
<proteinExistence type="predicted"/>
<protein>
    <submittedName>
        <fullName evidence="1">Uncharacterized protein</fullName>
    </submittedName>
</protein>
<organism evidence="1 2">
    <name type="scientific">Vermiconidia calcicola</name>
    <dbReference type="NCBI Taxonomy" id="1690605"/>
    <lineage>
        <taxon>Eukaryota</taxon>
        <taxon>Fungi</taxon>
        <taxon>Dikarya</taxon>
        <taxon>Ascomycota</taxon>
        <taxon>Pezizomycotina</taxon>
        <taxon>Dothideomycetes</taxon>
        <taxon>Dothideomycetidae</taxon>
        <taxon>Mycosphaerellales</taxon>
        <taxon>Extremaceae</taxon>
        <taxon>Vermiconidia</taxon>
    </lineage>
</organism>
<gene>
    <name evidence="1" type="ORF">LTR37_007832</name>
</gene>
<name>A0ACC3NDV4_9PEZI</name>
<sequence length="174" mass="19639">MNDKTDVAATILAQDEEIRTRFRQHFFDQKRYVHVEQSFEEIFDCPADENLTAEPARAARDLEECCRLFAPVGSSDMTQMERFLTVAPHSEQTFVDSRSRVATLGIKQRSVADSARLRVQTAVSLSVDASETAGQRQHEVLPSATTQSRPRGRPRGIGRRGQSWLDLEDSADDR</sequence>
<accession>A0ACC3NDV4</accession>